<evidence type="ECO:0000313" key="6">
    <source>
        <dbReference type="Proteomes" id="UP001652680"/>
    </source>
</evidence>
<reference evidence="7" key="2">
    <citation type="submission" date="2025-04" db="UniProtKB">
        <authorList>
            <consortium name="RefSeq"/>
        </authorList>
    </citation>
    <scope>IDENTIFICATION</scope>
</reference>
<accession>A0A6P4F1E4</accession>
<dbReference type="OrthoDB" id="68090at2759"/>
<protein>
    <recommendedName>
        <fullName evidence="2">Proteasome inhibitor PI31 subunit</fullName>
    </recommendedName>
</protein>
<reference evidence="5" key="3">
    <citation type="submission" date="2025-05" db="UniProtKB">
        <authorList>
            <consortium name="EnsemblMetazoa"/>
        </authorList>
    </citation>
    <scope>IDENTIFICATION</scope>
</reference>
<dbReference type="InterPro" id="IPR021625">
    <property type="entry name" value="PI31_Prot_N"/>
</dbReference>
<dbReference type="InterPro" id="IPR045128">
    <property type="entry name" value="PI31-like"/>
</dbReference>
<comment type="similarity">
    <text evidence="1">Belongs to the proteasome inhibitor PI31 family.</text>
</comment>
<dbReference type="GO" id="GO:0070628">
    <property type="term" value="F:proteasome binding"/>
    <property type="evidence" value="ECO:0007669"/>
    <property type="project" value="InterPro"/>
</dbReference>
<dbReference type="RefSeq" id="XP_016981153.1">
    <property type="nucleotide sequence ID" value="XM_017125664.1"/>
</dbReference>
<gene>
    <name evidence="7" type="primary">LOC108046103</name>
    <name evidence="5" type="synonym">108046103</name>
</gene>
<dbReference type="OMA" id="NRDAHRY"/>
<dbReference type="AlphaFoldDB" id="A0A6P4F1E4"/>
<dbReference type="Pfam" id="PF11566">
    <property type="entry name" value="PI31_Prot_N"/>
    <property type="match status" value="1"/>
</dbReference>
<dbReference type="PANTHER" id="PTHR13266">
    <property type="entry name" value="PROTEASOME INHIBITOR"/>
    <property type="match status" value="1"/>
</dbReference>
<organism evidence="7">
    <name type="scientific">Drosophila rhopaloa</name>
    <name type="common">Fruit fly</name>
    <dbReference type="NCBI Taxonomy" id="1041015"/>
    <lineage>
        <taxon>Eukaryota</taxon>
        <taxon>Metazoa</taxon>
        <taxon>Ecdysozoa</taxon>
        <taxon>Arthropoda</taxon>
        <taxon>Hexapoda</taxon>
        <taxon>Insecta</taxon>
        <taxon>Pterygota</taxon>
        <taxon>Neoptera</taxon>
        <taxon>Endopterygota</taxon>
        <taxon>Diptera</taxon>
        <taxon>Brachycera</taxon>
        <taxon>Muscomorpha</taxon>
        <taxon>Ephydroidea</taxon>
        <taxon>Drosophilidae</taxon>
        <taxon>Drosophila</taxon>
        <taxon>Sophophora</taxon>
    </lineage>
</organism>
<sequence>METQDTTSLSDLDQMSLKSLGIGVAGKHEIRMESDIEVESCDWQLLFHSIQQKIRRKSDLLIALTHFLVTQEYRLRNTTNSTDSGGSTSELLPSNWNRDAHRYTLHYIDQLGSQYVLLAKLSRKDLVISLQNSTSKRMSIACLQPENIVRSTSKSYLEKCIPKTEKIIDRLRCNLVDPVVRGTKRTAEAPFFAQRIHEKKKLLLRNPPPLRVTFNLIESTHASVGSDETT</sequence>
<dbReference type="PANTHER" id="PTHR13266:SF1">
    <property type="entry name" value="PROTEASOME INHIBITOR PI31 SUBUNIT"/>
    <property type="match status" value="1"/>
</dbReference>
<dbReference type="Proteomes" id="UP001652680">
    <property type="component" value="Unassembled WGS sequence"/>
</dbReference>
<evidence type="ECO:0000313" key="5">
    <source>
        <dbReference type="EnsemblMetazoa" id="XP_016981153.1"/>
    </source>
</evidence>
<dbReference type="EnsemblMetazoa" id="XM_017125664.1">
    <property type="protein sequence ID" value="XP_016981153.1"/>
    <property type="gene ID" value="LOC108046103"/>
</dbReference>
<dbReference type="GO" id="GO:0000502">
    <property type="term" value="C:proteasome complex"/>
    <property type="evidence" value="ECO:0007669"/>
    <property type="project" value="UniProtKB-KW"/>
</dbReference>
<keyword evidence="6" id="KW-1185">Reference proteome</keyword>
<evidence type="ECO:0000313" key="7">
    <source>
        <dbReference type="RefSeq" id="XP_016981153.1"/>
    </source>
</evidence>
<feature type="domain" description="PI31 proteasome regulator N-terminal" evidence="4">
    <location>
        <begin position="51"/>
        <end position="185"/>
    </location>
</feature>
<dbReference type="GO" id="GO:0004866">
    <property type="term" value="F:endopeptidase inhibitor activity"/>
    <property type="evidence" value="ECO:0007669"/>
    <property type="project" value="InterPro"/>
</dbReference>
<evidence type="ECO:0000256" key="1">
    <source>
        <dbReference type="ARBA" id="ARBA00006405"/>
    </source>
</evidence>
<name>A0A6P4F1E4_DRORH</name>
<keyword evidence="3" id="KW-0647">Proteasome</keyword>
<reference evidence="6" key="1">
    <citation type="journal article" date="2021" name="Elife">
        <title>Highly contiguous assemblies of 101 drosophilid genomes.</title>
        <authorList>
            <person name="Kim B.Y."/>
            <person name="Wang J.R."/>
            <person name="Miller D.E."/>
            <person name="Barmina O."/>
            <person name="Delaney E."/>
            <person name="Thompson A."/>
            <person name="Comeault A.A."/>
            <person name="Peede D."/>
            <person name="D'Agostino E.R."/>
            <person name="Pelaez J."/>
            <person name="Aguilar J.M."/>
            <person name="Haji D."/>
            <person name="Matsunaga T."/>
            <person name="Armstrong E.E."/>
            <person name="Zych M."/>
            <person name="Ogawa Y."/>
            <person name="Stamenkovic-Radak M."/>
            <person name="Jelic M."/>
            <person name="Veselinovic M.S."/>
            <person name="Tanaskovic M."/>
            <person name="Eric P."/>
            <person name="Gao J.J."/>
            <person name="Katoh T.K."/>
            <person name="Toda M.J."/>
            <person name="Watabe H."/>
            <person name="Watada M."/>
            <person name="Davis J.S."/>
            <person name="Moyle L.C."/>
            <person name="Manoli G."/>
            <person name="Bertolini E."/>
            <person name="Kostal V."/>
            <person name="Hawley R.S."/>
            <person name="Takahashi A."/>
            <person name="Jones C.D."/>
            <person name="Price D.K."/>
            <person name="Whiteman N."/>
            <person name="Kopp A."/>
            <person name="Matute D.R."/>
            <person name="Petrov D.A."/>
        </authorList>
    </citation>
    <scope>NUCLEOTIDE SEQUENCE [LARGE SCALE GENOMIC DNA]</scope>
</reference>
<proteinExistence type="inferred from homology"/>
<evidence type="ECO:0000256" key="3">
    <source>
        <dbReference type="ARBA" id="ARBA00022942"/>
    </source>
</evidence>
<dbReference type="GeneID" id="108046103"/>
<dbReference type="Gene3D" id="3.40.1000.30">
    <property type="match status" value="1"/>
</dbReference>
<dbReference type="GO" id="GO:0043161">
    <property type="term" value="P:proteasome-mediated ubiquitin-dependent protein catabolic process"/>
    <property type="evidence" value="ECO:0007669"/>
    <property type="project" value="InterPro"/>
</dbReference>
<evidence type="ECO:0000256" key="2">
    <source>
        <dbReference type="ARBA" id="ARBA00015575"/>
    </source>
</evidence>
<evidence type="ECO:0000259" key="4">
    <source>
        <dbReference type="Pfam" id="PF11566"/>
    </source>
</evidence>